<sequence length="101" mass="11366">MDEITLITTLAVCLFGSGGIVLWLLNRMAKRSDDRLGYAKDLREIKTTITRIQMGLVMALENDKVIFKSLRTHEINGESEEQEAKMDEYFLSLLGGKGEKG</sequence>
<accession>A0A644ZHY9</accession>
<comment type="caution">
    <text evidence="2">The sequence shown here is derived from an EMBL/GenBank/DDBJ whole genome shotgun (WGS) entry which is preliminary data.</text>
</comment>
<proteinExistence type="predicted"/>
<keyword evidence="1" id="KW-1133">Transmembrane helix</keyword>
<protein>
    <submittedName>
        <fullName evidence="2">Uncharacterized protein</fullName>
    </submittedName>
</protein>
<evidence type="ECO:0000313" key="2">
    <source>
        <dbReference type="EMBL" id="MPM38313.1"/>
    </source>
</evidence>
<evidence type="ECO:0000256" key="1">
    <source>
        <dbReference type="SAM" id="Phobius"/>
    </source>
</evidence>
<gene>
    <name evidence="2" type="ORF">SDC9_84942</name>
</gene>
<dbReference type="AlphaFoldDB" id="A0A644ZHY9"/>
<name>A0A644ZHY9_9ZZZZ</name>
<feature type="transmembrane region" description="Helical" evidence="1">
    <location>
        <begin position="6"/>
        <end position="25"/>
    </location>
</feature>
<keyword evidence="1" id="KW-0812">Transmembrane</keyword>
<reference evidence="2" key="1">
    <citation type="submission" date="2019-08" db="EMBL/GenBank/DDBJ databases">
        <authorList>
            <person name="Kucharzyk K."/>
            <person name="Murdoch R.W."/>
            <person name="Higgins S."/>
            <person name="Loffler F."/>
        </authorList>
    </citation>
    <scope>NUCLEOTIDE SEQUENCE</scope>
</reference>
<keyword evidence="1" id="KW-0472">Membrane</keyword>
<dbReference type="EMBL" id="VSSQ01008242">
    <property type="protein sequence ID" value="MPM38313.1"/>
    <property type="molecule type" value="Genomic_DNA"/>
</dbReference>
<organism evidence="2">
    <name type="scientific">bioreactor metagenome</name>
    <dbReference type="NCBI Taxonomy" id="1076179"/>
    <lineage>
        <taxon>unclassified sequences</taxon>
        <taxon>metagenomes</taxon>
        <taxon>ecological metagenomes</taxon>
    </lineage>
</organism>